<evidence type="ECO:0000313" key="2">
    <source>
        <dbReference type="EMBL" id="CAD9960753.1"/>
    </source>
</evidence>
<proteinExistence type="predicted"/>
<organism evidence="2">
    <name type="scientific">Entomoneis paludosa</name>
    <dbReference type="NCBI Taxonomy" id="265537"/>
    <lineage>
        <taxon>Eukaryota</taxon>
        <taxon>Sar</taxon>
        <taxon>Stramenopiles</taxon>
        <taxon>Ochrophyta</taxon>
        <taxon>Bacillariophyta</taxon>
        <taxon>Bacillariophyceae</taxon>
        <taxon>Bacillariophycidae</taxon>
        <taxon>Entomoneidaceae</taxon>
        <taxon>Entomoneis</taxon>
    </lineage>
</organism>
<dbReference type="EMBL" id="HBHT01014600">
    <property type="protein sequence ID" value="CAD9960753.1"/>
    <property type="molecule type" value="Transcribed_RNA"/>
</dbReference>
<evidence type="ECO:0000256" key="1">
    <source>
        <dbReference type="SAM" id="MobiDB-lite"/>
    </source>
</evidence>
<dbReference type="AlphaFoldDB" id="A0A7S2Y924"/>
<sequence>MGPQVAETKKRTFPDGTKSFGNALGSPSFTEPSPPYVLVNQIHKKENGSRFSLDRMCDVVGEPVLFTLDEFCPSVRCVRNHSFPMIVALESPGARAGGGKRKLMTRNFFLE</sequence>
<reference evidence="2" key="1">
    <citation type="submission" date="2021-01" db="EMBL/GenBank/DDBJ databases">
        <authorList>
            <person name="Corre E."/>
            <person name="Pelletier E."/>
            <person name="Niang G."/>
            <person name="Scheremetjew M."/>
            <person name="Finn R."/>
            <person name="Kale V."/>
            <person name="Holt S."/>
            <person name="Cochrane G."/>
            <person name="Meng A."/>
            <person name="Brown T."/>
            <person name="Cohen L."/>
        </authorList>
    </citation>
    <scope>NUCLEOTIDE SEQUENCE</scope>
    <source>
        <strain evidence="2">CCMP125</strain>
    </source>
</reference>
<accession>A0A7S2Y924</accession>
<feature type="region of interest" description="Disordered" evidence="1">
    <location>
        <begin position="1"/>
        <end position="30"/>
    </location>
</feature>
<name>A0A7S2Y924_9STRA</name>
<protein>
    <submittedName>
        <fullName evidence="2">Uncharacterized protein</fullName>
    </submittedName>
</protein>
<gene>
    <name evidence="2" type="ORF">APAL1065_LOCUS9759</name>
</gene>